<keyword evidence="6" id="KW-1185">Reference proteome</keyword>
<dbReference type="GO" id="GO:0005829">
    <property type="term" value="C:cytosol"/>
    <property type="evidence" value="ECO:0007669"/>
    <property type="project" value="TreeGrafter"/>
</dbReference>
<dbReference type="InterPro" id="IPR014710">
    <property type="entry name" value="RmlC-like_jellyroll"/>
</dbReference>
<dbReference type="CDD" id="cd00038">
    <property type="entry name" value="CAP_ED"/>
    <property type="match status" value="1"/>
</dbReference>
<dbReference type="Gene3D" id="2.60.120.10">
    <property type="entry name" value="Jelly Rolls"/>
    <property type="match status" value="1"/>
</dbReference>
<accession>A0A849L039</accession>
<evidence type="ECO:0000313" key="6">
    <source>
        <dbReference type="Proteomes" id="UP000572377"/>
    </source>
</evidence>
<gene>
    <name evidence="5" type="ORF">HMH01_01345</name>
</gene>
<dbReference type="InterPro" id="IPR000595">
    <property type="entry name" value="cNMP-bd_dom"/>
</dbReference>
<evidence type="ECO:0000256" key="3">
    <source>
        <dbReference type="ARBA" id="ARBA00023163"/>
    </source>
</evidence>
<keyword evidence="1" id="KW-0805">Transcription regulation</keyword>
<dbReference type="InterPro" id="IPR050397">
    <property type="entry name" value="Env_Response_Regulators"/>
</dbReference>
<dbReference type="SUPFAM" id="SSF51206">
    <property type="entry name" value="cAMP-binding domain-like"/>
    <property type="match status" value="1"/>
</dbReference>
<dbReference type="RefSeq" id="WP_171321744.1">
    <property type="nucleotide sequence ID" value="NZ_JABFBC010000001.1"/>
</dbReference>
<dbReference type="Proteomes" id="UP000572377">
    <property type="component" value="Unassembled WGS sequence"/>
</dbReference>
<dbReference type="SMART" id="SM00100">
    <property type="entry name" value="cNMP"/>
    <property type="match status" value="1"/>
</dbReference>
<sequence>MALRYNANLEVQYPEHTMLGQIGDSAKAALRARWSERSFNPGQVILDAEDPAGEVLFLLQGSARVANFSAKGREVSFSEISEGECFGEFSCIDGAPRSASVMALGPCRVATVPDTAFRGLLQAHPDMSMALMRRLVEKLRDLTRRVSEFTALRADDRIRLEVLRLFRNAEAEDGSALLQNPPTQAALASFVFTNREAVAREIGRMKRKKLIERRGRALYAPSVDAIEAYCQALGDD</sequence>
<reference evidence="5 6" key="1">
    <citation type="submission" date="2020-05" db="EMBL/GenBank/DDBJ databases">
        <title>Gimesia benthica sp. nov., a novel planctomycete isolated from a deep-sea water sample of the Northwest Indian Ocean.</title>
        <authorList>
            <person name="Wang J."/>
            <person name="Ruan C."/>
            <person name="Song L."/>
            <person name="Zhu Y."/>
            <person name="Li A."/>
            <person name="Zheng X."/>
            <person name="Wang L."/>
            <person name="Lu Z."/>
            <person name="Huang Y."/>
            <person name="Du W."/>
            <person name="Zhou Y."/>
            <person name="Huang L."/>
            <person name="Dai X."/>
        </authorList>
    </citation>
    <scope>NUCLEOTIDE SEQUENCE [LARGE SCALE GENOMIC DNA]</scope>
    <source>
        <strain evidence="5 6">YYQ-30</strain>
    </source>
</reference>
<dbReference type="GO" id="GO:0003677">
    <property type="term" value="F:DNA binding"/>
    <property type="evidence" value="ECO:0007669"/>
    <property type="project" value="UniProtKB-KW"/>
</dbReference>
<dbReference type="InterPro" id="IPR018490">
    <property type="entry name" value="cNMP-bd_dom_sf"/>
</dbReference>
<dbReference type="PANTHER" id="PTHR24567:SF74">
    <property type="entry name" value="HTH-TYPE TRANSCRIPTIONAL REGULATOR ARCR"/>
    <property type="match status" value="1"/>
</dbReference>
<dbReference type="GO" id="GO:0003700">
    <property type="term" value="F:DNA-binding transcription factor activity"/>
    <property type="evidence" value="ECO:0007669"/>
    <property type="project" value="TreeGrafter"/>
</dbReference>
<dbReference type="InterPro" id="IPR012318">
    <property type="entry name" value="HTH_CRP"/>
</dbReference>
<organism evidence="5 6">
    <name type="scientific">Halovulum dunhuangense</name>
    <dbReference type="NCBI Taxonomy" id="1505036"/>
    <lineage>
        <taxon>Bacteria</taxon>
        <taxon>Pseudomonadati</taxon>
        <taxon>Pseudomonadota</taxon>
        <taxon>Alphaproteobacteria</taxon>
        <taxon>Rhodobacterales</taxon>
        <taxon>Paracoccaceae</taxon>
        <taxon>Halovulum</taxon>
    </lineage>
</organism>
<proteinExistence type="predicted"/>
<name>A0A849L039_9RHOB</name>
<dbReference type="Pfam" id="PF00027">
    <property type="entry name" value="cNMP_binding"/>
    <property type="match status" value="1"/>
</dbReference>
<dbReference type="AlphaFoldDB" id="A0A849L039"/>
<dbReference type="PANTHER" id="PTHR24567">
    <property type="entry name" value="CRP FAMILY TRANSCRIPTIONAL REGULATORY PROTEIN"/>
    <property type="match status" value="1"/>
</dbReference>
<protein>
    <submittedName>
        <fullName evidence="5">Crp/Fnr family transcriptional regulator</fullName>
    </submittedName>
</protein>
<evidence type="ECO:0000313" key="5">
    <source>
        <dbReference type="EMBL" id="NNU79070.1"/>
    </source>
</evidence>
<dbReference type="PROSITE" id="PS50042">
    <property type="entry name" value="CNMP_BINDING_3"/>
    <property type="match status" value="1"/>
</dbReference>
<feature type="domain" description="Cyclic nucleotide-binding" evidence="4">
    <location>
        <begin position="18"/>
        <end position="138"/>
    </location>
</feature>
<dbReference type="InterPro" id="IPR036390">
    <property type="entry name" value="WH_DNA-bd_sf"/>
</dbReference>
<dbReference type="SUPFAM" id="SSF46785">
    <property type="entry name" value="Winged helix' DNA-binding domain"/>
    <property type="match status" value="1"/>
</dbReference>
<evidence type="ECO:0000259" key="4">
    <source>
        <dbReference type="PROSITE" id="PS50042"/>
    </source>
</evidence>
<evidence type="ECO:0000256" key="1">
    <source>
        <dbReference type="ARBA" id="ARBA00023015"/>
    </source>
</evidence>
<keyword evidence="2" id="KW-0238">DNA-binding</keyword>
<dbReference type="Pfam" id="PF13545">
    <property type="entry name" value="HTH_Crp_2"/>
    <property type="match status" value="1"/>
</dbReference>
<dbReference type="EMBL" id="JABFBC010000001">
    <property type="protein sequence ID" value="NNU79070.1"/>
    <property type="molecule type" value="Genomic_DNA"/>
</dbReference>
<evidence type="ECO:0000256" key="2">
    <source>
        <dbReference type="ARBA" id="ARBA00023125"/>
    </source>
</evidence>
<keyword evidence="3" id="KW-0804">Transcription</keyword>
<comment type="caution">
    <text evidence="5">The sequence shown here is derived from an EMBL/GenBank/DDBJ whole genome shotgun (WGS) entry which is preliminary data.</text>
</comment>